<accession>A0A0M9VQJ3</accession>
<dbReference type="GeneID" id="28728460"/>
<keyword evidence="2" id="KW-0687">Ribonucleoprotein</keyword>
<dbReference type="GO" id="GO:0003735">
    <property type="term" value="F:structural constituent of ribosome"/>
    <property type="evidence" value="ECO:0007669"/>
    <property type="project" value="InterPro"/>
</dbReference>
<protein>
    <submittedName>
        <fullName evidence="2">Putative mitochondrial ribosomal protein</fullName>
    </submittedName>
</protein>
<dbReference type="Proteomes" id="UP000037751">
    <property type="component" value="Unassembled WGS sequence"/>
</dbReference>
<dbReference type="SMART" id="SM00535">
    <property type="entry name" value="RIBOc"/>
    <property type="match status" value="1"/>
</dbReference>
<name>A0A0M9VQJ3_9BASI</name>
<dbReference type="PANTHER" id="PTHR28160">
    <property type="entry name" value="54S RIBOSOMAL PROTEIN L15, MITOCHONDRIAL"/>
    <property type="match status" value="1"/>
</dbReference>
<dbReference type="InterPro" id="IPR036389">
    <property type="entry name" value="RNase_III_sf"/>
</dbReference>
<dbReference type="OrthoDB" id="2281895at2759"/>
<dbReference type="GO" id="GO:0006396">
    <property type="term" value="P:RNA processing"/>
    <property type="evidence" value="ECO:0007669"/>
    <property type="project" value="InterPro"/>
</dbReference>
<dbReference type="GO" id="GO:0004525">
    <property type="term" value="F:ribonuclease III activity"/>
    <property type="evidence" value="ECO:0007669"/>
    <property type="project" value="InterPro"/>
</dbReference>
<evidence type="ECO:0000259" key="1">
    <source>
        <dbReference type="SMART" id="SM00535"/>
    </source>
</evidence>
<keyword evidence="2" id="KW-0689">Ribosomal protein</keyword>
<dbReference type="Gene3D" id="1.10.1520.10">
    <property type="entry name" value="Ribonuclease III domain"/>
    <property type="match status" value="1"/>
</dbReference>
<organism evidence="2 3">
    <name type="scientific">Malassezia pachydermatis</name>
    <dbReference type="NCBI Taxonomy" id="77020"/>
    <lineage>
        <taxon>Eukaryota</taxon>
        <taxon>Fungi</taxon>
        <taxon>Dikarya</taxon>
        <taxon>Basidiomycota</taxon>
        <taxon>Ustilaginomycotina</taxon>
        <taxon>Malasseziomycetes</taxon>
        <taxon>Malasseziales</taxon>
        <taxon>Malasseziaceae</taxon>
        <taxon>Malassezia</taxon>
    </lineage>
</organism>
<dbReference type="VEuPathDB" id="FungiDB:Malapachy_2092"/>
<dbReference type="CDD" id="cd00593">
    <property type="entry name" value="RIBOc"/>
    <property type="match status" value="1"/>
</dbReference>
<feature type="domain" description="RNase III" evidence="1">
    <location>
        <begin position="71"/>
        <end position="222"/>
    </location>
</feature>
<evidence type="ECO:0000313" key="3">
    <source>
        <dbReference type="Proteomes" id="UP000037751"/>
    </source>
</evidence>
<dbReference type="STRING" id="77020.A0A0M9VQJ3"/>
<keyword evidence="3" id="KW-1185">Reference proteome</keyword>
<reference evidence="2 3" key="1">
    <citation type="submission" date="2015-07" db="EMBL/GenBank/DDBJ databases">
        <title>Draft Genome Sequence of Malassezia furfur CBS1878 and Malassezia pachydermatis CBS1879.</title>
        <authorList>
            <person name="Triana S."/>
            <person name="Ohm R."/>
            <person name="Gonzalez A."/>
            <person name="DeCock H."/>
            <person name="Restrepo S."/>
            <person name="Celis A."/>
        </authorList>
    </citation>
    <scope>NUCLEOTIDE SEQUENCE [LARGE SCALE GENOMIC DNA]</scope>
    <source>
        <strain evidence="2 3">CBS 1879</strain>
    </source>
</reference>
<dbReference type="InterPro" id="IPR040030">
    <property type="entry name" value="Ribosomal_mL57"/>
</dbReference>
<dbReference type="GO" id="GO:0005762">
    <property type="term" value="C:mitochondrial large ribosomal subunit"/>
    <property type="evidence" value="ECO:0007669"/>
    <property type="project" value="InterPro"/>
</dbReference>
<dbReference type="SUPFAM" id="SSF69065">
    <property type="entry name" value="RNase III domain-like"/>
    <property type="match status" value="1"/>
</dbReference>
<dbReference type="GO" id="GO:0032543">
    <property type="term" value="P:mitochondrial translation"/>
    <property type="evidence" value="ECO:0007669"/>
    <property type="project" value="InterPro"/>
</dbReference>
<dbReference type="Pfam" id="PF14622">
    <property type="entry name" value="Ribonucleas_3_3"/>
    <property type="match status" value="1"/>
</dbReference>
<dbReference type="InterPro" id="IPR000999">
    <property type="entry name" value="RNase_III_dom"/>
</dbReference>
<sequence length="247" mass="26662">MRMPLRALNSQASCYAAASSHAMTNATPSSSGPLGSNLEPSDILAFLNSPEFSSYQSASDAHGALLGDDATLAATALTHESWMHGVQGHNRRLAFIGRRALKTYMSLFLFDILAQATRSQASSADLTYLQNILATPHSVDQLVATHRLGDHVGRAMGLEKVMRWHPTVRLDGASGQQESGLFKVRGACVEAVLGAIYHYRGAQVAQQFFLARILPHLNMLHEQASDLVRSKISQASEEATQALSHAP</sequence>
<proteinExistence type="predicted"/>
<dbReference type="RefSeq" id="XP_017993224.1">
    <property type="nucleotide sequence ID" value="XM_018136585.1"/>
</dbReference>
<evidence type="ECO:0000313" key="2">
    <source>
        <dbReference type="EMBL" id="KOS15592.1"/>
    </source>
</evidence>
<gene>
    <name evidence="2" type="ORF">Malapachy_2092</name>
</gene>
<dbReference type="EMBL" id="LGAV01000002">
    <property type="protein sequence ID" value="KOS15592.1"/>
    <property type="molecule type" value="Genomic_DNA"/>
</dbReference>
<comment type="caution">
    <text evidence="2">The sequence shown here is derived from an EMBL/GenBank/DDBJ whole genome shotgun (WGS) entry which is preliminary data.</text>
</comment>
<dbReference type="PANTHER" id="PTHR28160:SF1">
    <property type="entry name" value="LARGE RIBOSOMAL SUBUNIT PROTEIN ML57"/>
    <property type="match status" value="1"/>
</dbReference>
<dbReference type="AlphaFoldDB" id="A0A0M9VQJ3"/>